<sequence length="422" mass="45156">MGGCPSSQCGHGGKGAHPGPDPEELGLQEQLQRIRHRLLVMSGKGGVGKTSTAVYLALGLAQRGYRVGLLDVDLHGPDVPRMLGIEGMFQADADNRMIPLRYNDHLHVVSIEFLLHDRDEAIIWRGPLKHSFIRQAISQVNWGVLDVLVIDCPPGTGDEPLSVAQTIVGAQAVIVTTPQEVSLADVRKAINFCRKVNMPILGLVENMSGLICPRCGEEIPLFSTGGGQKTADLMQVPLLASLPFDLSVVRGGDRGQPRLESPDDSPFLTALGRLLDEVEKRMPQGEAKLGQTSKEVPPAEVKSTMTRPDTTTFKAAVPLAGGVLCNHFGHCEQFAILQVQDGQINHTEFHTPPPHEPGVLPRWLGDLGVNLIIAGGMGQRALGMFAEQGIKVITGAPSQEPAALVKSFLAGSLTTGPNVCDH</sequence>
<protein>
    <recommendedName>
        <fullName evidence="6">Iron-sulfur cluster carrier protein</fullName>
    </recommendedName>
</protein>
<dbReference type="SUPFAM" id="SSF53146">
    <property type="entry name" value="Nitrogenase accessory factor-like"/>
    <property type="match status" value="1"/>
</dbReference>
<keyword evidence="4 6" id="KW-0408">Iron</keyword>
<dbReference type="GO" id="GO:0016226">
    <property type="term" value="P:iron-sulfur cluster assembly"/>
    <property type="evidence" value="ECO:0007669"/>
    <property type="project" value="InterPro"/>
</dbReference>
<dbReference type="InterPro" id="IPR033756">
    <property type="entry name" value="YlxH/NBP35"/>
</dbReference>
<dbReference type="PROSITE" id="PS01215">
    <property type="entry name" value="MRP"/>
    <property type="match status" value="1"/>
</dbReference>
<keyword evidence="1 6" id="KW-0479">Metal-binding</keyword>
<dbReference type="GO" id="GO:0016887">
    <property type="term" value="F:ATP hydrolysis activity"/>
    <property type="evidence" value="ECO:0007669"/>
    <property type="project" value="UniProtKB-UniRule"/>
</dbReference>
<dbReference type="CDD" id="cd00851">
    <property type="entry name" value="MTH1175"/>
    <property type="match status" value="1"/>
</dbReference>
<keyword evidence="6" id="KW-0378">Hydrolase</keyword>
<feature type="region of interest" description="Disordered" evidence="7">
    <location>
        <begin position="1"/>
        <end position="24"/>
    </location>
</feature>
<dbReference type="InterPro" id="IPR033913">
    <property type="entry name" value="MTH1175_dom"/>
</dbReference>
<name>A0A7C3V8P2_9BACT</name>
<keyword evidence="2 6" id="KW-0547">Nucleotide-binding</keyword>
<dbReference type="InterPro" id="IPR036105">
    <property type="entry name" value="DiNase_FeMo-co_biosyn_sf"/>
</dbReference>
<dbReference type="GO" id="GO:0046872">
    <property type="term" value="F:metal ion binding"/>
    <property type="evidence" value="ECO:0007669"/>
    <property type="project" value="UniProtKB-KW"/>
</dbReference>
<reference evidence="9" key="1">
    <citation type="journal article" date="2020" name="mSystems">
        <title>Genome- and Community-Level Interaction Insights into Carbon Utilization and Element Cycling Functions of Hydrothermarchaeota in Hydrothermal Sediment.</title>
        <authorList>
            <person name="Zhou Z."/>
            <person name="Liu Y."/>
            <person name="Xu W."/>
            <person name="Pan J."/>
            <person name="Luo Z.H."/>
            <person name="Li M."/>
        </authorList>
    </citation>
    <scope>NUCLEOTIDE SEQUENCE [LARGE SCALE GENOMIC DNA]</scope>
    <source>
        <strain evidence="9">SpSt-897</strain>
    </source>
</reference>
<dbReference type="SUPFAM" id="SSF52540">
    <property type="entry name" value="P-loop containing nucleoside triphosphate hydrolases"/>
    <property type="match status" value="1"/>
</dbReference>
<dbReference type="PANTHER" id="PTHR23264:SF19">
    <property type="entry name" value="CYTOSOLIC FE-S CLUSTER ASSEMBLY FACTOR NUBP2"/>
    <property type="match status" value="1"/>
</dbReference>
<dbReference type="Gene3D" id="3.40.50.300">
    <property type="entry name" value="P-loop containing nucleotide triphosphate hydrolases"/>
    <property type="match status" value="1"/>
</dbReference>
<dbReference type="Gene3D" id="3.30.420.130">
    <property type="entry name" value="Dinitrogenase iron-molybdenum cofactor biosynthesis domain"/>
    <property type="match status" value="1"/>
</dbReference>
<gene>
    <name evidence="9" type="ORF">ENW96_10185</name>
</gene>
<keyword evidence="3 6" id="KW-0067">ATP-binding</keyword>
<evidence type="ECO:0000256" key="5">
    <source>
        <dbReference type="ARBA" id="ARBA00023014"/>
    </source>
</evidence>
<comment type="subunit">
    <text evidence="6">Homodimer.</text>
</comment>
<comment type="similarity">
    <text evidence="6">Belongs to the Mrp/NBP35 ATP-binding proteins family.</text>
</comment>
<feature type="binding site" evidence="6">
    <location>
        <begin position="43"/>
        <end position="50"/>
    </location>
    <ligand>
        <name>ATP</name>
        <dbReference type="ChEBI" id="CHEBI:30616"/>
    </ligand>
</feature>
<dbReference type="Pfam" id="PF02579">
    <property type="entry name" value="Nitro_FeMo-Co"/>
    <property type="match status" value="1"/>
</dbReference>
<dbReference type="InterPro" id="IPR003731">
    <property type="entry name" value="Di-Nase_FeMo-co_biosynth"/>
</dbReference>
<evidence type="ECO:0000256" key="7">
    <source>
        <dbReference type="SAM" id="MobiDB-lite"/>
    </source>
</evidence>
<accession>A0A7C3V8P2</accession>
<dbReference type="AlphaFoldDB" id="A0A7C3V8P2"/>
<evidence type="ECO:0000313" key="9">
    <source>
        <dbReference type="EMBL" id="HGF34740.1"/>
    </source>
</evidence>
<dbReference type="GO" id="GO:0005829">
    <property type="term" value="C:cytosol"/>
    <property type="evidence" value="ECO:0007669"/>
    <property type="project" value="TreeGrafter"/>
</dbReference>
<dbReference type="GO" id="GO:0051536">
    <property type="term" value="F:iron-sulfur cluster binding"/>
    <property type="evidence" value="ECO:0007669"/>
    <property type="project" value="UniProtKB-UniRule"/>
</dbReference>
<dbReference type="InterPro" id="IPR027417">
    <property type="entry name" value="P-loop_NTPase"/>
</dbReference>
<dbReference type="InterPro" id="IPR019591">
    <property type="entry name" value="Mrp/NBP35_ATP-bd"/>
</dbReference>
<organism evidence="9">
    <name type="scientific">Desulfobacca acetoxidans</name>
    <dbReference type="NCBI Taxonomy" id="60893"/>
    <lineage>
        <taxon>Bacteria</taxon>
        <taxon>Pseudomonadati</taxon>
        <taxon>Thermodesulfobacteriota</taxon>
        <taxon>Desulfobaccia</taxon>
        <taxon>Desulfobaccales</taxon>
        <taxon>Desulfobaccaceae</taxon>
        <taxon>Desulfobacca</taxon>
    </lineage>
</organism>
<dbReference type="EMBL" id="DTMF01000252">
    <property type="protein sequence ID" value="HGF34740.1"/>
    <property type="molecule type" value="Genomic_DNA"/>
</dbReference>
<dbReference type="Pfam" id="PF10609">
    <property type="entry name" value="ParA"/>
    <property type="match status" value="1"/>
</dbReference>
<evidence type="ECO:0000259" key="8">
    <source>
        <dbReference type="Pfam" id="PF02579"/>
    </source>
</evidence>
<proteinExistence type="inferred from homology"/>
<keyword evidence="5 6" id="KW-0411">Iron-sulfur</keyword>
<dbReference type="PANTHER" id="PTHR23264">
    <property type="entry name" value="NUCLEOTIDE-BINDING PROTEIN NBP35 YEAST -RELATED"/>
    <property type="match status" value="1"/>
</dbReference>
<evidence type="ECO:0000256" key="3">
    <source>
        <dbReference type="ARBA" id="ARBA00022840"/>
    </source>
</evidence>
<comment type="caution">
    <text evidence="9">The sequence shown here is derived from an EMBL/GenBank/DDBJ whole genome shotgun (WGS) entry which is preliminary data.</text>
</comment>
<evidence type="ECO:0000256" key="1">
    <source>
        <dbReference type="ARBA" id="ARBA00022723"/>
    </source>
</evidence>
<evidence type="ECO:0000256" key="2">
    <source>
        <dbReference type="ARBA" id="ARBA00022741"/>
    </source>
</evidence>
<dbReference type="CDD" id="cd02037">
    <property type="entry name" value="Mrp_NBP35"/>
    <property type="match status" value="1"/>
</dbReference>
<feature type="domain" description="Dinitrogenase iron-molybdenum cofactor biosynthesis" evidence="8">
    <location>
        <begin position="321"/>
        <end position="409"/>
    </location>
</feature>
<evidence type="ECO:0000256" key="6">
    <source>
        <dbReference type="HAMAP-Rule" id="MF_02040"/>
    </source>
</evidence>
<dbReference type="NCBIfam" id="NF041136">
    <property type="entry name" value="MrpORP"/>
    <property type="match status" value="1"/>
</dbReference>
<dbReference type="FunFam" id="3.40.50.300:FF:001119">
    <property type="entry name" value="Iron-sulfur cluster carrier protein"/>
    <property type="match status" value="1"/>
</dbReference>
<comment type="function">
    <text evidence="6">Binds and transfers iron-sulfur (Fe-S) clusters to target apoproteins. Can hydrolyze ATP.</text>
</comment>
<dbReference type="HAMAP" id="MF_02040">
    <property type="entry name" value="Mrp_NBP35"/>
    <property type="match status" value="1"/>
</dbReference>
<evidence type="ECO:0000256" key="4">
    <source>
        <dbReference type="ARBA" id="ARBA00023004"/>
    </source>
</evidence>
<dbReference type="InterPro" id="IPR000808">
    <property type="entry name" value="Mrp-like_CS"/>
</dbReference>
<dbReference type="GO" id="GO:0140663">
    <property type="term" value="F:ATP-dependent FeS chaperone activity"/>
    <property type="evidence" value="ECO:0007669"/>
    <property type="project" value="InterPro"/>
</dbReference>
<dbReference type="GO" id="GO:0005524">
    <property type="term" value="F:ATP binding"/>
    <property type="evidence" value="ECO:0007669"/>
    <property type="project" value="UniProtKB-UniRule"/>
</dbReference>